<feature type="site" description="Interaction with target DNA" evidence="6">
    <location>
        <position position="85"/>
    </location>
</feature>
<keyword evidence="6" id="KW-0234">DNA repair</keyword>
<reference evidence="7 8" key="1">
    <citation type="submission" date="2015-07" db="EMBL/GenBank/DDBJ databases">
        <title>Whole genome sequence of Herpetosiphon geysericola DSM 7119.</title>
        <authorList>
            <person name="Hemp J."/>
            <person name="Ward L.M."/>
            <person name="Pace L.A."/>
            <person name="Fischer W.W."/>
        </authorList>
    </citation>
    <scope>NUCLEOTIDE SEQUENCE [LARGE SCALE GENOMIC DNA]</scope>
    <source>
        <strain evidence="7 8">DSM 7119</strain>
    </source>
</reference>
<dbReference type="Pfam" id="PF04493">
    <property type="entry name" value="Endonuclease_5"/>
    <property type="match status" value="1"/>
</dbReference>
<dbReference type="AlphaFoldDB" id="A0A0P6XZI3"/>
<accession>A0A0P6XZI3</accession>
<dbReference type="NCBIfam" id="NF008629">
    <property type="entry name" value="PRK11617.1"/>
    <property type="match status" value="1"/>
</dbReference>
<evidence type="ECO:0000256" key="6">
    <source>
        <dbReference type="HAMAP-Rule" id="MF_00801"/>
    </source>
</evidence>
<evidence type="ECO:0000313" key="8">
    <source>
        <dbReference type="Proteomes" id="UP000050277"/>
    </source>
</evidence>
<keyword evidence="4 6" id="KW-0255">Endonuclease</keyword>
<evidence type="ECO:0000256" key="3">
    <source>
        <dbReference type="ARBA" id="ARBA00022722"/>
    </source>
</evidence>
<feature type="binding site" evidence="6">
    <location>
        <position position="115"/>
    </location>
    <ligand>
        <name>Mg(2+)</name>
        <dbReference type="ChEBI" id="CHEBI:18420"/>
    </ligand>
</feature>
<keyword evidence="5 6" id="KW-0378">Hydrolase</keyword>
<evidence type="ECO:0000313" key="7">
    <source>
        <dbReference type="EMBL" id="KPL90340.1"/>
    </source>
</evidence>
<dbReference type="PANTHER" id="PTHR28511:SF1">
    <property type="entry name" value="ENDONUCLEASE V"/>
    <property type="match status" value="1"/>
</dbReference>
<keyword evidence="2 6" id="KW-0963">Cytoplasm</keyword>
<evidence type="ECO:0000256" key="1">
    <source>
        <dbReference type="ARBA" id="ARBA00004496"/>
    </source>
</evidence>
<comment type="subcellular location">
    <subcellularLocation>
        <location evidence="1 6">Cytoplasm</location>
    </subcellularLocation>
</comment>
<keyword evidence="6" id="KW-0227">DNA damage</keyword>
<sequence>MQRFPNSQIHSWDLTPEQAIDLQMQLREQVRIVDDFAQPLQTVAGVDAAFEDDGATTRAAIVTLNFPALQPSEKTLVRRPTTFPYIPGLLSFREIPAVLAALEQLQHLPDMLLCDGMGIMHPRRFGIAAHLGILTDLPTIGVGKSYLCGKHAPVPDEQGAWVPVFDKGEQIGAVVRTRAGTKPLYISPGHRVSIATAVDVVLRCTTKYRLPETTRYADQLSKDKANNGGLQLPLG</sequence>
<keyword evidence="8" id="KW-1185">Reference proteome</keyword>
<dbReference type="PATRIC" id="fig|70996.4.peg.4741"/>
<dbReference type="GO" id="GO:0000287">
    <property type="term" value="F:magnesium ion binding"/>
    <property type="evidence" value="ECO:0007669"/>
    <property type="project" value="UniProtKB-UniRule"/>
</dbReference>
<protein>
    <recommendedName>
        <fullName evidence="6">Endonuclease V</fullName>
        <ecNumber evidence="6">3.1.21.7</ecNumber>
    </recommendedName>
    <alternativeName>
        <fullName evidence="6">Deoxyinosine 3'endonuclease</fullName>
    </alternativeName>
    <alternativeName>
        <fullName evidence="6">Deoxyribonuclease V</fullName>
        <shortName evidence="6">DNase V</shortName>
    </alternativeName>
</protein>
<evidence type="ECO:0000256" key="5">
    <source>
        <dbReference type="ARBA" id="ARBA00022801"/>
    </source>
</evidence>
<dbReference type="OrthoDB" id="9790916at2"/>
<dbReference type="STRING" id="70996.SE18_06925"/>
<feature type="binding site" evidence="6">
    <location>
        <position position="47"/>
    </location>
    <ligand>
        <name>Mg(2+)</name>
        <dbReference type="ChEBI" id="CHEBI:18420"/>
    </ligand>
</feature>
<comment type="similarity">
    <text evidence="6">Belongs to the endonuclease V family.</text>
</comment>
<keyword evidence="6" id="KW-0460">Magnesium</keyword>
<gene>
    <name evidence="6" type="primary">nfi</name>
    <name evidence="7" type="ORF">SE18_06925</name>
</gene>
<dbReference type="GO" id="GO:0043737">
    <property type="term" value="F:deoxyribonuclease V activity"/>
    <property type="evidence" value="ECO:0007669"/>
    <property type="project" value="UniProtKB-UniRule"/>
</dbReference>
<dbReference type="GO" id="GO:0006281">
    <property type="term" value="P:DNA repair"/>
    <property type="evidence" value="ECO:0007669"/>
    <property type="project" value="UniProtKB-UniRule"/>
</dbReference>
<dbReference type="HAMAP" id="MF_00801">
    <property type="entry name" value="Endonuclease_5"/>
    <property type="match status" value="1"/>
</dbReference>
<comment type="function">
    <text evidence="6">DNA repair enzyme involved in the repair of deaminated bases. Selectively cleaves double-stranded DNA at the second phosphodiester bond 3' to a deoxyinosine leaving behind the intact lesion on the nicked DNA.</text>
</comment>
<dbReference type="Proteomes" id="UP000050277">
    <property type="component" value="Unassembled WGS sequence"/>
</dbReference>
<evidence type="ECO:0000256" key="2">
    <source>
        <dbReference type="ARBA" id="ARBA00022490"/>
    </source>
</evidence>
<name>A0A0P6XZI3_9CHLR</name>
<dbReference type="Gene3D" id="3.30.2170.10">
    <property type="entry name" value="archaeoglobus fulgidus dsm 4304 superfamily"/>
    <property type="match status" value="1"/>
</dbReference>
<dbReference type="InterPro" id="IPR007581">
    <property type="entry name" value="Endonuclease-V"/>
</dbReference>
<comment type="caution">
    <text evidence="7">The sequence shown here is derived from an EMBL/GenBank/DDBJ whole genome shotgun (WGS) entry which is preliminary data.</text>
</comment>
<keyword evidence="3 6" id="KW-0540">Nuclease</keyword>
<dbReference type="EMBL" id="LGKP01000012">
    <property type="protein sequence ID" value="KPL90340.1"/>
    <property type="molecule type" value="Genomic_DNA"/>
</dbReference>
<dbReference type="GO" id="GO:0016891">
    <property type="term" value="F:RNA endonuclease activity producing 5'-phosphomonoesters, hydrolytic mechanism"/>
    <property type="evidence" value="ECO:0007669"/>
    <property type="project" value="TreeGrafter"/>
</dbReference>
<dbReference type="GO" id="GO:0003727">
    <property type="term" value="F:single-stranded RNA binding"/>
    <property type="evidence" value="ECO:0007669"/>
    <property type="project" value="TreeGrafter"/>
</dbReference>
<organism evidence="7 8">
    <name type="scientific">Herpetosiphon geysericola</name>
    <dbReference type="NCBI Taxonomy" id="70996"/>
    <lineage>
        <taxon>Bacteria</taxon>
        <taxon>Bacillati</taxon>
        <taxon>Chloroflexota</taxon>
        <taxon>Chloroflexia</taxon>
        <taxon>Herpetosiphonales</taxon>
        <taxon>Herpetosiphonaceae</taxon>
        <taxon>Herpetosiphon</taxon>
    </lineage>
</organism>
<keyword evidence="6" id="KW-0479">Metal-binding</keyword>
<proteinExistence type="inferred from homology"/>
<evidence type="ECO:0000256" key="4">
    <source>
        <dbReference type="ARBA" id="ARBA00022759"/>
    </source>
</evidence>
<comment type="catalytic activity">
    <reaction evidence="6">
        <text>Endonucleolytic cleavage at apurinic or apyrimidinic sites to products with a 5'-phosphate.</text>
        <dbReference type="EC" id="3.1.21.7"/>
    </reaction>
</comment>
<comment type="cofactor">
    <cofactor evidence="6">
        <name>Mg(2+)</name>
        <dbReference type="ChEBI" id="CHEBI:18420"/>
    </cofactor>
</comment>
<dbReference type="RefSeq" id="WP_054533702.1">
    <property type="nucleotide sequence ID" value="NZ_LGKP01000012.1"/>
</dbReference>
<dbReference type="PANTHER" id="PTHR28511">
    <property type="entry name" value="ENDONUCLEASE V"/>
    <property type="match status" value="1"/>
</dbReference>
<dbReference type="EC" id="3.1.21.7" evidence="6"/>
<dbReference type="CDD" id="cd06559">
    <property type="entry name" value="Endonuclease_V"/>
    <property type="match status" value="1"/>
</dbReference>
<dbReference type="GO" id="GO:0005737">
    <property type="term" value="C:cytoplasm"/>
    <property type="evidence" value="ECO:0007669"/>
    <property type="project" value="UniProtKB-SubCell"/>
</dbReference>